<keyword evidence="4 5" id="KW-0472">Membrane</keyword>
<evidence type="ECO:0000256" key="2">
    <source>
        <dbReference type="ARBA" id="ARBA00022692"/>
    </source>
</evidence>
<dbReference type="Pfam" id="PF06305">
    <property type="entry name" value="LapA_dom"/>
    <property type="match status" value="1"/>
</dbReference>
<feature type="transmembrane region" description="Helical" evidence="5">
    <location>
        <begin position="36"/>
        <end position="67"/>
    </location>
</feature>
<dbReference type="Proteomes" id="UP000886689">
    <property type="component" value="Unassembled WGS sequence"/>
</dbReference>
<dbReference type="InterPro" id="IPR010445">
    <property type="entry name" value="LapA_dom"/>
</dbReference>
<evidence type="ECO:0000256" key="1">
    <source>
        <dbReference type="ARBA" id="ARBA00022475"/>
    </source>
</evidence>
<evidence type="ECO:0000256" key="3">
    <source>
        <dbReference type="ARBA" id="ARBA00022989"/>
    </source>
</evidence>
<sequence>MRALVWVVRGFIFLFLFAFAIKNTDPVSVQLFLDAAWHAPLVIVVLVFFAAGAFFGAISLLGTIFSLRQEISTLRRELNATKTEVRVVAPPRT</sequence>
<evidence type="ECO:0000256" key="5">
    <source>
        <dbReference type="SAM" id="Phobius"/>
    </source>
</evidence>
<keyword evidence="1" id="KW-1003">Cell membrane</keyword>
<accession>A0A9D7K199</accession>
<evidence type="ECO:0000313" key="8">
    <source>
        <dbReference type="Proteomes" id="UP000886689"/>
    </source>
</evidence>
<keyword evidence="2 5" id="KW-0812">Transmembrane</keyword>
<evidence type="ECO:0000256" key="4">
    <source>
        <dbReference type="ARBA" id="ARBA00023136"/>
    </source>
</evidence>
<name>A0A9D7K199_9PROT</name>
<organism evidence="7 8">
    <name type="scientific">Candidatus Proximibacter danicus</name>
    <dbReference type="NCBI Taxonomy" id="2954365"/>
    <lineage>
        <taxon>Bacteria</taxon>
        <taxon>Pseudomonadati</taxon>
        <taxon>Pseudomonadota</taxon>
        <taxon>Betaproteobacteria</taxon>
        <taxon>Candidatus Proximibacter</taxon>
    </lineage>
</organism>
<feature type="domain" description="Lipopolysaccharide assembly protein A" evidence="6">
    <location>
        <begin position="22"/>
        <end position="85"/>
    </location>
</feature>
<dbReference type="AlphaFoldDB" id="A0A9D7K199"/>
<evidence type="ECO:0000313" key="7">
    <source>
        <dbReference type="EMBL" id="MBK8523598.1"/>
    </source>
</evidence>
<reference evidence="7" key="1">
    <citation type="submission" date="2020-10" db="EMBL/GenBank/DDBJ databases">
        <title>Connecting structure to function with the recovery of over 1000 high-quality activated sludge metagenome-assembled genomes encoding full-length rRNA genes using long-read sequencing.</title>
        <authorList>
            <person name="Singleton C.M."/>
            <person name="Petriglieri F."/>
            <person name="Kristensen J.M."/>
            <person name="Kirkegaard R.H."/>
            <person name="Michaelsen T.Y."/>
            <person name="Andersen M.H."/>
            <person name="Karst S.M."/>
            <person name="Dueholm M.S."/>
            <person name="Nielsen P.H."/>
            <person name="Albertsen M."/>
        </authorList>
    </citation>
    <scope>NUCLEOTIDE SEQUENCE</scope>
    <source>
        <strain evidence="7">Hirt_18-Q3-R61-65_BATAC.395</strain>
    </source>
</reference>
<keyword evidence="3 5" id="KW-1133">Transmembrane helix</keyword>
<dbReference type="EMBL" id="JADJUC010000004">
    <property type="protein sequence ID" value="MBK8523598.1"/>
    <property type="molecule type" value="Genomic_DNA"/>
</dbReference>
<gene>
    <name evidence="7" type="ORF">IPL58_05405</name>
</gene>
<proteinExistence type="predicted"/>
<comment type="caution">
    <text evidence="7">The sequence shown here is derived from an EMBL/GenBank/DDBJ whole genome shotgun (WGS) entry which is preliminary data.</text>
</comment>
<evidence type="ECO:0000259" key="6">
    <source>
        <dbReference type="Pfam" id="PF06305"/>
    </source>
</evidence>
<dbReference type="GO" id="GO:0005886">
    <property type="term" value="C:plasma membrane"/>
    <property type="evidence" value="ECO:0007669"/>
    <property type="project" value="InterPro"/>
</dbReference>
<protein>
    <submittedName>
        <fullName evidence="7">LapA family protein</fullName>
    </submittedName>
</protein>